<feature type="compositionally biased region" description="Low complexity" evidence="2">
    <location>
        <begin position="819"/>
        <end position="830"/>
    </location>
</feature>
<evidence type="ECO:0000313" key="3">
    <source>
        <dbReference type="EMBL" id="CAE8633148.1"/>
    </source>
</evidence>
<dbReference type="InterPro" id="IPR013320">
    <property type="entry name" value="ConA-like_dom_sf"/>
</dbReference>
<feature type="region of interest" description="Disordered" evidence="2">
    <location>
        <begin position="471"/>
        <end position="508"/>
    </location>
</feature>
<feature type="compositionally biased region" description="Acidic residues" evidence="2">
    <location>
        <begin position="485"/>
        <end position="495"/>
    </location>
</feature>
<feature type="compositionally biased region" description="Basic and acidic residues" evidence="2">
    <location>
        <begin position="8"/>
        <end position="74"/>
    </location>
</feature>
<sequence length="902" mass="99618">MAPKAKVVKKEEAKKEEATKEEAKPEEVKQEEAKKEEAKKEETKTEEPAKDVEMKEEAKVEEKKEPEKPKEQEVDAADIKGAKVKEGVVAMNLDDSTLNVLPTAGGRLLRTLSEGGMQYLLASVRGNAGVKAGRYMFETRIVENLNPSEGQSEKTPQPRQLVRVGFSLAGSSLFLADGVSNCCFDSEGFFVHEKTRKKVGPKFGHDVTVAVLLNLDASSPNANTVSLFVDGVRASQPQPLPAQLLGKPLFPTITYKNVSVDVNFGPKPRKPLPFVCHMLAGAAAADVDMVKPKAKGGKPEVVFAVGLPEQGFFDWVDEFVEKNPGYTELSDRMIIEWASKSGVWKPRAGPAGSNDKPQAQYGIAGLDDGSVRKVLKAISPALQRNFVVPELKGNLLSADRQELLQRFSSQDFQRKAVVVMGEPSKDYKARVHSLLLAEKQAKADVEKKKKAQEEERNRLLELRKRKAEEAKKAKEVAQKKKAGEEVEEAKEEEETKAEAGEDAKMEEAAAPVELTDEEKKQFYRKSTTKDLGEQVLAKSYASFSVPSKAEGFDDVTFAWQPEATCTSLLQAWVLEKKLTSRAEDLTPGESFKEAWTKWQKTLAEWRRRQTEYKDPAKRKAAQAKKLADAKKKLEDEKKKLIEAGDEDGAKALDAQAEQEAKPMEIDVENLDVFTVEDVTDLGNGEPLFAEFLYEDWILLSTRYELHLLLHSFKKDLNDTDRPSFGEKHLAFYYNKYFKKNWNLQQFGTKTFEDFIELIKDSTSVDAAKTFLKAEQAEDTPIESFLKLTEDHRRDRQRRVDAGDETAKLKFSRPAPPPRQGGAPAVPTAKGSGKGGGGKGAPAPATGYGGNSYAAQKRPYSPAPSAYDSSKQPRTTYGGKGGGASSYGGGYSAGGGSSYYSRR</sequence>
<feature type="coiled-coil region" evidence="1">
    <location>
        <begin position="616"/>
        <end position="646"/>
    </location>
</feature>
<dbReference type="Proteomes" id="UP000654075">
    <property type="component" value="Unassembled WGS sequence"/>
</dbReference>
<dbReference type="EMBL" id="CAJNNV010030650">
    <property type="protein sequence ID" value="CAE8633148.1"/>
    <property type="molecule type" value="Genomic_DNA"/>
</dbReference>
<comment type="caution">
    <text evidence="3">The sequence shown here is derived from an EMBL/GenBank/DDBJ whole genome shotgun (WGS) entry which is preliminary data.</text>
</comment>
<dbReference type="GO" id="GO:0005634">
    <property type="term" value="C:nucleus"/>
    <property type="evidence" value="ECO:0007669"/>
    <property type="project" value="TreeGrafter"/>
</dbReference>
<dbReference type="SUPFAM" id="SSF49899">
    <property type="entry name" value="Concanavalin A-like lectins/glucanases"/>
    <property type="match status" value="1"/>
</dbReference>
<name>A0A813H5F9_POLGL</name>
<protein>
    <recommendedName>
        <fullName evidence="5">B30.2/SPRY domain-containing protein</fullName>
    </recommendedName>
</protein>
<feature type="region of interest" description="Disordered" evidence="2">
    <location>
        <begin position="782"/>
        <end position="902"/>
    </location>
</feature>
<gene>
    <name evidence="3" type="ORF">PGLA1383_LOCUS49061</name>
</gene>
<accession>A0A813H5F9</accession>
<dbReference type="PANTHER" id="PTHR12381">
    <property type="entry name" value="HETEROGENEOUS NUCLEAR RIBONUCLEOPROTEIN U FAMILY MEMBER"/>
    <property type="match status" value="1"/>
</dbReference>
<reference evidence="3" key="1">
    <citation type="submission" date="2021-02" db="EMBL/GenBank/DDBJ databases">
        <authorList>
            <person name="Dougan E. K."/>
            <person name="Rhodes N."/>
            <person name="Thang M."/>
            <person name="Chan C."/>
        </authorList>
    </citation>
    <scope>NUCLEOTIDE SEQUENCE</scope>
</reference>
<keyword evidence="1" id="KW-0175">Coiled coil</keyword>
<evidence type="ECO:0000313" key="4">
    <source>
        <dbReference type="Proteomes" id="UP000654075"/>
    </source>
</evidence>
<keyword evidence="4" id="KW-1185">Reference proteome</keyword>
<dbReference type="GO" id="GO:0003723">
    <property type="term" value="F:RNA binding"/>
    <property type="evidence" value="ECO:0007669"/>
    <property type="project" value="TreeGrafter"/>
</dbReference>
<dbReference type="Gene3D" id="2.60.120.920">
    <property type="match status" value="1"/>
</dbReference>
<feature type="compositionally biased region" description="Low complexity" evidence="2">
    <location>
        <begin position="858"/>
        <end position="869"/>
    </location>
</feature>
<dbReference type="OrthoDB" id="445357at2759"/>
<dbReference type="OMA" id="MANANTV"/>
<dbReference type="InterPro" id="IPR043136">
    <property type="entry name" value="B30.2/SPRY_sf"/>
</dbReference>
<dbReference type="AlphaFoldDB" id="A0A813H5F9"/>
<organism evidence="3 4">
    <name type="scientific">Polarella glacialis</name>
    <name type="common">Dinoflagellate</name>
    <dbReference type="NCBI Taxonomy" id="89957"/>
    <lineage>
        <taxon>Eukaryota</taxon>
        <taxon>Sar</taxon>
        <taxon>Alveolata</taxon>
        <taxon>Dinophyceae</taxon>
        <taxon>Suessiales</taxon>
        <taxon>Suessiaceae</taxon>
        <taxon>Polarella</taxon>
    </lineage>
</organism>
<dbReference type="PANTHER" id="PTHR12381:SF56">
    <property type="entry name" value="B30.2_SPRY DOMAIN-CONTAINING PROTEIN-RELATED"/>
    <property type="match status" value="1"/>
</dbReference>
<feature type="compositionally biased region" description="Basic and acidic residues" evidence="2">
    <location>
        <begin position="787"/>
        <end position="807"/>
    </location>
</feature>
<dbReference type="GO" id="GO:0000380">
    <property type="term" value="P:alternative mRNA splicing, via spliceosome"/>
    <property type="evidence" value="ECO:0007669"/>
    <property type="project" value="TreeGrafter"/>
</dbReference>
<feature type="compositionally biased region" description="Basic and acidic residues" evidence="2">
    <location>
        <begin position="496"/>
        <end position="507"/>
    </location>
</feature>
<feature type="compositionally biased region" description="Gly residues" evidence="2">
    <location>
        <begin position="877"/>
        <end position="896"/>
    </location>
</feature>
<evidence type="ECO:0000256" key="2">
    <source>
        <dbReference type="SAM" id="MobiDB-lite"/>
    </source>
</evidence>
<evidence type="ECO:0008006" key="5">
    <source>
        <dbReference type="Google" id="ProtNLM"/>
    </source>
</evidence>
<evidence type="ECO:0000256" key="1">
    <source>
        <dbReference type="SAM" id="Coils"/>
    </source>
</evidence>
<proteinExistence type="predicted"/>
<feature type="compositionally biased region" description="Basic and acidic residues" evidence="2">
    <location>
        <begin position="471"/>
        <end position="484"/>
    </location>
</feature>
<feature type="region of interest" description="Disordered" evidence="2">
    <location>
        <begin position="1"/>
        <end position="74"/>
    </location>
</feature>